<dbReference type="PANTHER" id="PTHR43677">
    <property type="entry name" value="SHORT-CHAIN DEHYDROGENASE/REDUCTASE"/>
    <property type="match status" value="1"/>
</dbReference>
<comment type="caution">
    <text evidence="2">The sequence shown here is derived from an EMBL/GenBank/DDBJ whole genome shotgun (WGS) entry which is preliminary data.</text>
</comment>
<dbReference type="PROSITE" id="PS01162">
    <property type="entry name" value="QOR_ZETA_CRYSTAL"/>
    <property type="match status" value="1"/>
</dbReference>
<dbReference type="InterPro" id="IPR013154">
    <property type="entry name" value="ADH-like_N"/>
</dbReference>
<dbReference type="InterPro" id="IPR011032">
    <property type="entry name" value="GroES-like_sf"/>
</dbReference>
<dbReference type="InterPro" id="IPR002364">
    <property type="entry name" value="Quin_OxRdtase/zeta-crystal_CS"/>
</dbReference>
<dbReference type="Pfam" id="PF00107">
    <property type="entry name" value="ADH_zinc_N"/>
    <property type="match status" value="1"/>
</dbReference>
<dbReference type="InterPro" id="IPR013149">
    <property type="entry name" value="ADH-like_C"/>
</dbReference>
<dbReference type="GO" id="GO:0008270">
    <property type="term" value="F:zinc ion binding"/>
    <property type="evidence" value="ECO:0007669"/>
    <property type="project" value="InterPro"/>
</dbReference>
<dbReference type="SMART" id="SM00829">
    <property type="entry name" value="PKS_ER"/>
    <property type="match status" value="1"/>
</dbReference>
<dbReference type="Proteomes" id="UP000218677">
    <property type="component" value="Unassembled WGS sequence"/>
</dbReference>
<dbReference type="InterPro" id="IPR051397">
    <property type="entry name" value="Zn-ADH-like_protein"/>
</dbReference>
<accession>A0A2A4HR98</accession>
<evidence type="ECO:0000259" key="1">
    <source>
        <dbReference type="SMART" id="SM00829"/>
    </source>
</evidence>
<dbReference type="AlphaFoldDB" id="A0A2A4HR98"/>
<proteinExistence type="predicted"/>
<dbReference type="GO" id="GO:0016491">
    <property type="term" value="F:oxidoreductase activity"/>
    <property type="evidence" value="ECO:0007669"/>
    <property type="project" value="InterPro"/>
</dbReference>
<dbReference type="Pfam" id="PF08240">
    <property type="entry name" value="ADH_N"/>
    <property type="match status" value="1"/>
</dbReference>
<gene>
    <name evidence="2" type="ORF">CPA45_06295</name>
</gene>
<dbReference type="CDD" id="cd08241">
    <property type="entry name" value="QOR1"/>
    <property type="match status" value="1"/>
</dbReference>
<dbReference type="InterPro" id="IPR036291">
    <property type="entry name" value="NAD(P)-bd_dom_sf"/>
</dbReference>
<sequence>MKAIVCDQFAPVESLQYRDVEEPEPRSGEVRITIEAIGVNFPDGLLVEGSYQAKPELPFTPGVEFAGIVDAVAEGVTDYAIGDRVIGVSDHYSAYAEKVCCAVERLMAMPKTMPFSDAASLVLAHGTAHHALKQRGQLQPGETLLVLGAAGGTGLAAVQIGKAMGARVIAACSTDAKLALAKANGADELINYQTQELRGELKRLTDGKGVDVVYDPVGGAQFDTCARSMAPYGRLLVIGFASGEIPKLPVNLALVKEFAAVGVFWGAFVRRDPATFATNMQELFGWYEQDQVRLHIDQSLPLSRAAEALRRVLDRQVNGKLVLVPDAVAQR</sequence>
<dbReference type="InterPro" id="IPR020843">
    <property type="entry name" value="ER"/>
</dbReference>
<feature type="domain" description="Enoyl reductase (ER)" evidence="1">
    <location>
        <begin position="10"/>
        <end position="323"/>
    </location>
</feature>
<dbReference type="RefSeq" id="WP_096650746.1">
    <property type="nucleotide sequence ID" value="NZ_NWUX01000003.1"/>
</dbReference>
<dbReference type="EMBL" id="NWUX01000003">
    <property type="protein sequence ID" value="PCF96621.1"/>
    <property type="molecule type" value="Genomic_DNA"/>
</dbReference>
<dbReference type="SUPFAM" id="SSF51735">
    <property type="entry name" value="NAD(P)-binding Rossmann-fold domains"/>
    <property type="match status" value="1"/>
</dbReference>
<evidence type="ECO:0000313" key="3">
    <source>
        <dbReference type="Proteomes" id="UP000218677"/>
    </source>
</evidence>
<evidence type="ECO:0000313" key="2">
    <source>
        <dbReference type="EMBL" id="PCF96621.1"/>
    </source>
</evidence>
<keyword evidence="3" id="KW-1185">Reference proteome</keyword>
<reference evidence="3" key="1">
    <citation type="submission" date="2017-09" db="EMBL/GenBank/DDBJ databases">
        <authorList>
            <person name="Cho G.-S."/>
            <person name="Oguntoyinbo F.A."/>
            <person name="Cnockaert M."/>
            <person name="Kabisch J."/>
            <person name="Neve H."/>
            <person name="Bockelmann W."/>
            <person name="Wenning M."/>
            <person name="Franz C.M."/>
            <person name="Vandamme P."/>
        </authorList>
    </citation>
    <scope>NUCLEOTIDE SEQUENCE [LARGE SCALE GENOMIC DNA]</scope>
    <source>
        <strain evidence="3">MBT G8648</strain>
    </source>
</reference>
<dbReference type="SUPFAM" id="SSF50129">
    <property type="entry name" value="GroES-like"/>
    <property type="match status" value="1"/>
</dbReference>
<dbReference type="Gene3D" id="3.40.50.720">
    <property type="entry name" value="NAD(P)-binding Rossmann-like Domain"/>
    <property type="match status" value="1"/>
</dbReference>
<name>A0A2A4HR98_9GAMM</name>
<organism evidence="2 3">
    <name type="scientific">Vreelandella nigrificans</name>
    <dbReference type="NCBI Taxonomy" id="2042704"/>
    <lineage>
        <taxon>Bacteria</taxon>
        <taxon>Pseudomonadati</taxon>
        <taxon>Pseudomonadota</taxon>
        <taxon>Gammaproteobacteria</taxon>
        <taxon>Oceanospirillales</taxon>
        <taxon>Halomonadaceae</taxon>
        <taxon>Vreelandella</taxon>
    </lineage>
</organism>
<dbReference type="PANTHER" id="PTHR43677:SF4">
    <property type="entry name" value="QUINONE OXIDOREDUCTASE-LIKE PROTEIN 2"/>
    <property type="match status" value="1"/>
</dbReference>
<protein>
    <submittedName>
        <fullName evidence="2">NADPH:quinone oxidoreductase</fullName>
    </submittedName>
</protein>
<dbReference type="Gene3D" id="3.90.180.10">
    <property type="entry name" value="Medium-chain alcohol dehydrogenases, catalytic domain"/>
    <property type="match status" value="1"/>
</dbReference>
<dbReference type="OrthoDB" id="4190732at2"/>